<feature type="chain" id="PRO_5045821322" evidence="2">
    <location>
        <begin position="23"/>
        <end position="205"/>
    </location>
</feature>
<dbReference type="Gene3D" id="2.10.60.10">
    <property type="entry name" value="CD59"/>
    <property type="match status" value="1"/>
</dbReference>
<feature type="compositionally biased region" description="Acidic residues" evidence="1">
    <location>
        <begin position="25"/>
        <end position="52"/>
    </location>
</feature>
<keyword evidence="2" id="KW-0732">Signal</keyword>
<accession>A0A6J1NT07</accession>
<feature type="signal peptide" evidence="2">
    <location>
        <begin position="1"/>
        <end position="22"/>
    </location>
</feature>
<evidence type="ECO:0000256" key="1">
    <source>
        <dbReference type="SAM" id="MobiDB-lite"/>
    </source>
</evidence>
<dbReference type="InterPro" id="IPR045860">
    <property type="entry name" value="Snake_toxin-like_sf"/>
</dbReference>
<organism evidence="3 4">
    <name type="scientific">Bicyclus anynana</name>
    <name type="common">Squinting bush brown butterfly</name>
    <dbReference type="NCBI Taxonomy" id="110368"/>
    <lineage>
        <taxon>Eukaryota</taxon>
        <taxon>Metazoa</taxon>
        <taxon>Ecdysozoa</taxon>
        <taxon>Arthropoda</taxon>
        <taxon>Hexapoda</taxon>
        <taxon>Insecta</taxon>
        <taxon>Pterygota</taxon>
        <taxon>Neoptera</taxon>
        <taxon>Endopterygota</taxon>
        <taxon>Lepidoptera</taxon>
        <taxon>Glossata</taxon>
        <taxon>Ditrysia</taxon>
        <taxon>Papilionoidea</taxon>
        <taxon>Nymphalidae</taxon>
        <taxon>Satyrinae</taxon>
        <taxon>Satyrini</taxon>
        <taxon>Mycalesina</taxon>
        <taxon>Bicyclus</taxon>
    </lineage>
</organism>
<keyword evidence="3" id="KW-1185">Reference proteome</keyword>
<proteinExistence type="predicted"/>
<evidence type="ECO:0000313" key="3">
    <source>
        <dbReference type="Proteomes" id="UP001652582"/>
    </source>
</evidence>
<sequence>MVKWKYCVLMAVLLLLPSRAGSKTEDDDDDERNDEDDDTEDNDEDGEDDDPGGDIQLQAPPVRRTPAPLITTRTIVLTRTSKKLPLECYVCAYKPESPLRACLDPTRFRVHTMTCHSADDKCFTAVTTKGNTFDAVVRGCRSACVGTPEITCCEYNRCNHQAFATPTATARLVQQSKATKPLHPTVLFFVTVLLVLQTVVKVSFV</sequence>
<gene>
    <name evidence="4" type="primary">LOC112051855</name>
</gene>
<dbReference type="KEGG" id="bany:112051855"/>
<dbReference type="RefSeq" id="XP_023946436.2">
    <property type="nucleotide sequence ID" value="XM_024090668.2"/>
</dbReference>
<dbReference type="AlphaFoldDB" id="A0A6J1NT07"/>
<dbReference type="OrthoDB" id="7344163at2759"/>
<dbReference type="GeneID" id="112051855"/>
<evidence type="ECO:0000256" key="2">
    <source>
        <dbReference type="SAM" id="SignalP"/>
    </source>
</evidence>
<protein>
    <submittedName>
        <fullName evidence="4">Nucleolar complex protein 2 homolog</fullName>
    </submittedName>
</protein>
<reference evidence="4" key="1">
    <citation type="submission" date="2025-08" db="UniProtKB">
        <authorList>
            <consortium name="RefSeq"/>
        </authorList>
    </citation>
    <scope>IDENTIFICATION</scope>
</reference>
<dbReference type="Proteomes" id="UP001652582">
    <property type="component" value="Chromosome 16"/>
</dbReference>
<name>A0A6J1NT07_BICAN</name>
<dbReference type="SUPFAM" id="SSF57302">
    <property type="entry name" value="Snake toxin-like"/>
    <property type="match status" value="1"/>
</dbReference>
<feature type="region of interest" description="Disordered" evidence="1">
    <location>
        <begin position="20"/>
        <end position="64"/>
    </location>
</feature>
<evidence type="ECO:0000313" key="4">
    <source>
        <dbReference type="RefSeq" id="XP_023946436.2"/>
    </source>
</evidence>
<dbReference type="CDD" id="cd00117">
    <property type="entry name" value="TFP"/>
    <property type="match status" value="1"/>
</dbReference>